<reference evidence="14" key="1">
    <citation type="submission" date="2023-03" db="EMBL/GenBank/DDBJ databases">
        <title>Chromosome-level genomes of two armyworms, Mythimna separata and Mythimna loreyi, provide insights into the biosynthesis and reception of sex pheromones.</title>
        <authorList>
            <person name="Zhao H."/>
        </authorList>
    </citation>
    <scope>NUCLEOTIDE SEQUENCE</scope>
    <source>
        <strain evidence="14">BeijingLab</strain>
        <tissue evidence="14">Pupa</tissue>
    </source>
</reference>
<dbReference type="AlphaFoldDB" id="A0AAD7Z3F4"/>
<feature type="compositionally biased region" description="Basic and acidic residues" evidence="11">
    <location>
        <begin position="354"/>
        <end position="363"/>
    </location>
</feature>
<evidence type="ECO:0000256" key="2">
    <source>
        <dbReference type="ARBA" id="ARBA00012732"/>
    </source>
</evidence>
<dbReference type="Pfam" id="PF00062">
    <property type="entry name" value="Lys"/>
    <property type="match status" value="1"/>
</dbReference>
<dbReference type="GO" id="GO:0042742">
    <property type="term" value="P:defense response to bacterium"/>
    <property type="evidence" value="ECO:0007669"/>
    <property type="project" value="UniProtKB-KW"/>
</dbReference>
<gene>
    <name evidence="14" type="ORF">PYW07_000615</name>
</gene>
<feature type="region of interest" description="Disordered" evidence="11">
    <location>
        <begin position="324"/>
        <end position="405"/>
    </location>
</feature>
<evidence type="ECO:0000256" key="1">
    <source>
        <dbReference type="ARBA" id="ARBA00000632"/>
    </source>
</evidence>
<dbReference type="Gene3D" id="1.10.530.10">
    <property type="match status" value="1"/>
</dbReference>
<dbReference type="EMBL" id="JARGEI010000001">
    <property type="protein sequence ID" value="KAJ8737344.1"/>
    <property type="molecule type" value="Genomic_DNA"/>
</dbReference>
<evidence type="ECO:0000256" key="7">
    <source>
        <dbReference type="ARBA" id="ARBA00023157"/>
    </source>
</evidence>
<keyword evidence="4" id="KW-0929">Antimicrobial</keyword>
<keyword evidence="8" id="KW-0326">Glycosidase</keyword>
<comment type="similarity">
    <text evidence="10">Belongs to the glycosyl hydrolase 22 family.</text>
</comment>
<feature type="region of interest" description="Disordered" evidence="11">
    <location>
        <begin position="224"/>
        <end position="243"/>
    </location>
</feature>
<feature type="compositionally biased region" description="Low complexity" evidence="11">
    <location>
        <begin position="227"/>
        <end position="243"/>
    </location>
</feature>
<proteinExistence type="inferred from homology"/>
<dbReference type="CDD" id="cd16899">
    <property type="entry name" value="LYZ_C_invert"/>
    <property type="match status" value="1"/>
</dbReference>
<feature type="signal peptide" evidence="12">
    <location>
        <begin position="1"/>
        <end position="17"/>
    </location>
</feature>
<evidence type="ECO:0000256" key="11">
    <source>
        <dbReference type="SAM" id="MobiDB-lite"/>
    </source>
</evidence>
<feature type="chain" id="PRO_5042129148" description="Lysozyme" evidence="12">
    <location>
        <begin position="18"/>
        <end position="429"/>
    </location>
</feature>
<evidence type="ECO:0000313" key="14">
    <source>
        <dbReference type="EMBL" id="KAJ8737344.1"/>
    </source>
</evidence>
<evidence type="ECO:0000256" key="8">
    <source>
        <dbReference type="ARBA" id="ARBA00023295"/>
    </source>
</evidence>
<evidence type="ECO:0000256" key="12">
    <source>
        <dbReference type="SAM" id="SignalP"/>
    </source>
</evidence>
<evidence type="ECO:0000313" key="15">
    <source>
        <dbReference type="Proteomes" id="UP001231518"/>
    </source>
</evidence>
<dbReference type="InterPro" id="IPR023346">
    <property type="entry name" value="Lysozyme-like_dom_sf"/>
</dbReference>
<dbReference type="PROSITE" id="PS51348">
    <property type="entry name" value="GLYCOSYL_HYDROL_F22_2"/>
    <property type="match status" value="1"/>
</dbReference>
<sequence>MYRVALLCALLCAGAGARVLERCELARELSALGVRPDHLSTWVCIAYHESRFDTNANNPYSGDHGIFQISELYWCGAGKACGLPCAALHDDDISDDLDCALVVHEEHTRLQGNGFLAWVVYPQHCKHNTKKYLVDCDLNSKNSVLLTKSREYQYGNSYEQENDTVERQNVEKLLPPYLSIGNIVRENYGKVYDPNRGRTDWYNYKYDNIDDLRLPVFNQPSQYLSMPAPTSAPRRTTTTTTTTVAPRRTTTATTAYVPRVKVWRVIETNQFRKRKKFNEAEKATPKPEYSTDLGRYTQSTISSTSTQLPRTTVYPLSIATTPRVTTTTVRPTTRTTAATTPYTSLVHYNNTKTNNDHNNDSKTNHNNTKINHKHTCAKDSDNNLQASINNNSKTNYNNNNEKTNDYLDLEFPDLEETNGNNREGGDKKA</sequence>
<feature type="compositionally biased region" description="Low complexity" evidence="11">
    <location>
        <begin position="324"/>
        <end position="341"/>
    </location>
</feature>
<evidence type="ECO:0000256" key="6">
    <source>
        <dbReference type="ARBA" id="ARBA00022801"/>
    </source>
</evidence>
<dbReference type="SUPFAM" id="SSF53955">
    <property type="entry name" value="Lysozyme-like"/>
    <property type="match status" value="1"/>
</dbReference>
<dbReference type="PANTHER" id="PTHR11407:SF63">
    <property type="entry name" value="LYSOZYME C"/>
    <property type="match status" value="1"/>
</dbReference>
<accession>A0AAD7Z3F4</accession>
<comment type="catalytic activity">
    <reaction evidence="1">
        <text>Hydrolysis of (1-&gt;4)-beta-linkages between N-acetylmuramic acid and N-acetyl-D-glucosamine residues in a peptidoglycan and between N-acetyl-D-glucosamine residues in chitodextrins.</text>
        <dbReference type="EC" id="3.2.1.17"/>
    </reaction>
</comment>
<dbReference type="EC" id="3.2.1.17" evidence="2"/>
<evidence type="ECO:0000256" key="9">
    <source>
        <dbReference type="ARBA" id="ARBA00031262"/>
    </source>
</evidence>
<keyword evidence="12" id="KW-0732">Signal</keyword>
<evidence type="ECO:0000256" key="4">
    <source>
        <dbReference type="ARBA" id="ARBA00022529"/>
    </source>
</evidence>
<feature type="domain" description="Glycosyl hydrolases family 22 (GH22)" evidence="13">
    <location>
        <begin position="81"/>
        <end position="99"/>
    </location>
</feature>
<keyword evidence="15" id="KW-1185">Reference proteome</keyword>
<name>A0AAD7Z3F4_MYTSE</name>
<evidence type="ECO:0000256" key="5">
    <source>
        <dbReference type="ARBA" id="ARBA00022638"/>
    </source>
</evidence>
<keyword evidence="7" id="KW-1015">Disulfide bond</keyword>
<evidence type="ECO:0000259" key="13">
    <source>
        <dbReference type="PROSITE" id="PS00128"/>
    </source>
</evidence>
<dbReference type="PANTHER" id="PTHR11407">
    <property type="entry name" value="LYSOZYME C"/>
    <property type="match status" value="1"/>
</dbReference>
<dbReference type="InterPro" id="IPR019799">
    <property type="entry name" value="Glyco_hydro_22_CS"/>
</dbReference>
<keyword evidence="5" id="KW-0081">Bacteriolytic enzyme</keyword>
<dbReference type="InterPro" id="IPR001916">
    <property type="entry name" value="Glyco_hydro_22"/>
</dbReference>
<dbReference type="SMART" id="SM00263">
    <property type="entry name" value="LYZ1"/>
    <property type="match status" value="1"/>
</dbReference>
<comment type="caution">
    <text evidence="14">The sequence shown here is derived from an EMBL/GenBank/DDBJ whole genome shotgun (WGS) entry which is preliminary data.</text>
</comment>
<dbReference type="Proteomes" id="UP001231518">
    <property type="component" value="Chromosome 1"/>
</dbReference>
<keyword evidence="6" id="KW-0378">Hydrolase</keyword>
<dbReference type="GO" id="GO:0031640">
    <property type="term" value="P:killing of cells of another organism"/>
    <property type="evidence" value="ECO:0007669"/>
    <property type="project" value="UniProtKB-KW"/>
</dbReference>
<protein>
    <recommendedName>
        <fullName evidence="3">Lysozyme</fullName>
        <ecNumber evidence="2">3.2.1.17</ecNumber>
    </recommendedName>
    <alternativeName>
        <fullName evidence="9">1,4-beta-N-acetylmuramidase</fullName>
    </alternativeName>
</protein>
<dbReference type="PROSITE" id="PS00128">
    <property type="entry name" value="GLYCOSYL_HYDROL_F22_1"/>
    <property type="match status" value="1"/>
</dbReference>
<dbReference type="PRINTS" id="PR00135">
    <property type="entry name" value="LYZLACT"/>
</dbReference>
<feature type="region of interest" description="Disordered" evidence="11">
    <location>
        <begin position="410"/>
        <end position="429"/>
    </location>
</feature>
<evidence type="ECO:0000256" key="3">
    <source>
        <dbReference type="ARBA" id="ARBA00020438"/>
    </source>
</evidence>
<organism evidence="14 15">
    <name type="scientific">Mythimna separata</name>
    <name type="common">Oriental armyworm</name>
    <name type="synonym">Pseudaletia separata</name>
    <dbReference type="NCBI Taxonomy" id="271217"/>
    <lineage>
        <taxon>Eukaryota</taxon>
        <taxon>Metazoa</taxon>
        <taxon>Ecdysozoa</taxon>
        <taxon>Arthropoda</taxon>
        <taxon>Hexapoda</taxon>
        <taxon>Insecta</taxon>
        <taxon>Pterygota</taxon>
        <taxon>Neoptera</taxon>
        <taxon>Endopterygota</taxon>
        <taxon>Lepidoptera</taxon>
        <taxon>Glossata</taxon>
        <taxon>Ditrysia</taxon>
        <taxon>Noctuoidea</taxon>
        <taxon>Noctuidae</taxon>
        <taxon>Noctuinae</taxon>
        <taxon>Hadenini</taxon>
        <taxon>Mythimna</taxon>
    </lineage>
</organism>
<evidence type="ECO:0000256" key="10">
    <source>
        <dbReference type="RuleBase" id="RU004440"/>
    </source>
</evidence>
<feature type="compositionally biased region" description="Low complexity" evidence="11">
    <location>
        <begin position="389"/>
        <end position="401"/>
    </location>
</feature>
<dbReference type="GO" id="GO:0003796">
    <property type="term" value="F:lysozyme activity"/>
    <property type="evidence" value="ECO:0007669"/>
    <property type="project" value="UniProtKB-EC"/>
</dbReference>